<dbReference type="PANTHER" id="PTHR34222:SF99">
    <property type="entry name" value="PROTEIN, PUTATIVE-RELATED"/>
    <property type="match status" value="1"/>
</dbReference>
<accession>A0A834WEK8</accession>
<evidence type="ECO:0000313" key="1">
    <source>
        <dbReference type="EMBL" id="KAF7820415.1"/>
    </source>
</evidence>
<name>A0A834WEK8_9FABA</name>
<organism evidence="1 2">
    <name type="scientific">Senna tora</name>
    <dbReference type="NCBI Taxonomy" id="362788"/>
    <lineage>
        <taxon>Eukaryota</taxon>
        <taxon>Viridiplantae</taxon>
        <taxon>Streptophyta</taxon>
        <taxon>Embryophyta</taxon>
        <taxon>Tracheophyta</taxon>
        <taxon>Spermatophyta</taxon>
        <taxon>Magnoliopsida</taxon>
        <taxon>eudicotyledons</taxon>
        <taxon>Gunneridae</taxon>
        <taxon>Pentapetalae</taxon>
        <taxon>rosids</taxon>
        <taxon>fabids</taxon>
        <taxon>Fabales</taxon>
        <taxon>Fabaceae</taxon>
        <taxon>Caesalpinioideae</taxon>
        <taxon>Cassia clade</taxon>
        <taxon>Senna</taxon>
    </lineage>
</organism>
<dbReference type="EMBL" id="JAAIUW010000008">
    <property type="protein sequence ID" value="KAF7820415.1"/>
    <property type="molecule type" value="Genomic_DNA"/>
</dbReference>
<dbReference type="OrthoDB" id="1750137at2759"/>
<dbReference type="PANTHER" id="PTHR34222">
    <property type="entry name" value="GAG_PRE-INTEGRS DOMAIN-CONTAINING PROTEIN"/>
    <property type="match status" value="1"/>
</dbReference>
<keyword evidence="2" id="KW-1185">Reference proteome</keyword>
<reference evidence="1" key="1">
    <citation type="submission" date="2020-09" db="EMBL/GenBank/DDBJ databases">
        <title>Genome-Enabled Discovery of Anthraquinone Biosynthesis in Senna tora.</title>
        <authorList>
            <person name="Kang S.-H."/>
            <person name="Pandey R.P."/>
            <person name="Lee C.-M."/>
            <person name="Sim J.-S."/>
            <person name="Jeong J.-T."/>
            <person name="Choi B.-S."/>
            <person name="Jung M."/>
            <person name="Ginzburg D."/>
            <person name="Zhao K."/>
            <person name="Won S.Y."/>
            <person name="Oh T.-J."/>
            <person name="Yu Y."/>
            <person name="Kim N.-H."/>
            <person name="Lee O.R."/>
            <person name="Lee T.-H."/>
            <person name="Bashyal P."/>
            <person name="Kim T.-S."/>
            <person name="Lee W.-H."/>
            <person name="Kawkins C."/>
            <person name="Kim C.-K."/>
            <person name="Kim J.S."/>
            <person name="Ahn B.O."/>
            <person name="Rhee S.Y."/>
            <person name="Sohng J.K."/>
        </authorList>
    </citation>
    <scope>NUCLEOTIDE SEQUENCE</scope>
    <source>
        <tissue evidence="1">Leaf</tissue>
    </source>
</reference>
<protein>
    <recommendedName>
        <fullName evidence="3">Retrotransposon gag domain-containing protein</fullName>
    </recommendedName>
</protein>
<dbReference type="AlphaFoldDB" id="A0A834WEK8"/>
<sequence>MTTYSSAVSGVKANAVSWALSNSDQPDYNKKIHRYWDELHRLRPTPRCVCAKRTYNFNKKLDELETDARLVQFLMGLSQNFEVIRSQILSLDPLPSVSKAFSLVVNVETEKEINSS</sequence>
<evidence type="ECO:0000313" key="2">
    <source>
        <dbReference type="Proteomes" id="UP000634136"/>
    </source>
</evidence>
<evidence type="ECO:0008006" key="3">
    <source>
        <dbReference type="Google" id="ProtNLM"/>
    </source>
</evidence>
<dbReference type="Proteomes" id="UP000634136">
    <property type="component" value="Unassembled WGS sequence"/>
</dbReference>
<gene>
    <name evidence="1" type="ORF">G2W53_025870</name>
</gene>
<comment type="caution">
    <text evidence="1">The sequence shown here is derived from an EMBL/GenBank/DDBJ whole genome shotgun (WGS) entry which is preliminary data.</text>
</comment>
<proteinExistence type="predicted"/>